<feature type="transmembrane region" description="Helical" evidence="14">
    <location>
        <begin position="186"/>
        <end position="207"/>
    </location>
</feature>
<evidence type="ECO:0000256" key="9">
    <source>
        <dbReference type="ARBA" id="ARBA00022824"/>
    </source>
</evidence>
<evidence type="ECO:0000256" key="13">
    <source>
        <dbReference type="ARBA" id="ARBA00048064"/>
    </source>
</evidence>
<keyword evidence="8 14" id="KW-0812">Transmembrane</keyword>
<feature type="transmembrane region" description="Helical" evidence="14">
    <location>
        <begin position="322"/>
        <end position="341"/>
    </location>
</feature>
<comment type="subcellular location">
    <subcellularLocation>
        <location evidence="1">Endoplasmic reticulum membrane</location>
        <topology evidence="1">Multi-pass membrane protein</topology>
    </subcellularLocation>
</comment>
<evidence type="ECO:0000256" key="10">
    <source>
        <dbReference type="ARBA" id="ARBA00022989"/>
    </source>
</evidence>
<evidence type="ECO:0000256" key="11">
    <source>
        <dbReference type="ARBA" id="ARBA00023136"/>
    </source>
</evidence>
<evidence type="ECO:0000256" key="1">
    <source>
        <dbReference type="ARBA" id="ARBA00004477"/>
    </source>
</evidence>
<dbReference type="PANTHER" id="PTHR12989:SF10">
    <property type="entry name" value="DOL-P-GLC:GLC(2)MAN(9)GLCNAC(2)-PP-DOL ALPHA-1,2-GLUCOSYLTRANSFERASE-RELATED"/>
    <property type="match status" value="1"/>
</dbReference>
<keyword evidence="16" id="KW-1185">Reference proteome</keyword>
<reference evidence="15" key="1">
    <citation type="journal article" date="2013" name="Nature">
        <title>The genomes of four tapeworm species reveal adaptations to parasitism.</title>
        <authorList>
            <person name="Tsai I.J."/>
            <person name="Zarowiecki M."/>
            <person name="Holroyd N."/>
            <person name="Garciarrubio A."/>
            <person name="Sanchez-Flores A."/>
            <person name="Brooks K.L."/>
            <person name="Tracey A."/>
            <person name="Bobes R.J."/>
            <person name="Fragoso G."/>
            <person name="Sciutto E."/>
            <person name="Aslett M."/>
            <person name="Beasley H."/>
            <person name="Bennett H.M."/>
            <person name="Cai J."/>
            <person name="Camicia F."/>
            <person name="Clark R."/>
            <person name="Cucher M."/>
            <person name="De Silva N."/>
            <person name="Day T.A."/>
            <person name="Deplazes P."/>
            <person name="Estrada K."/>
            <person name="Fernandez C."/>
            <person name="Holland P.W."/>
            <person name="Hou J."/>
            <person name="Hu S."/>
            <person name="Huckvale T."/>
            <person name="Hung S.S."/>
            <person name="Kamenetzky L."/>
            <person name="Keane J.A."/>
            <person name="Kiss F."/>
            <person name="Koziol U."/>
            <person name="Lambert O."/>
            <person name="Liu K."/>
            <person name="Luo X."/>
            <person name="Luo Y."/>
            <person name="Macchiaroli N."/>
            <person name="Nichol S."/>
            <person name="Paps J."/>
            <person name="Parkinson J."/>
            <person name="Pouchkina-Stantcheva N."/>
            <person name="Riddiford N."/>
            <person name="Rosenzvit M."/>
            <person name="Salinas G."/>
            <person name="Wasmuth J.D."/>
            <person name="Zamanian M."/>
            <person name="Zheng Y."/>
            <person name="Cai X."/>
            <person name="Soberon X."/>
            <person name="Olson P.D."/>
            <person name="Laclette J.P."/>
            <person name="Brehm K."/>
            <person name="Berriman M."/>
            <person name="Garciarrubio A."/>
            <person name="Bobes R.J."/>
            <person name="Fragoso G."/>
            <person name="Sanchez-Flores A."/>
            <person name="Estrada K."/>
            <person name="Cevallos M.A."/>
            <person name="Morett E."/>
            <person name="Gonzalez V."/>
            <person name="Portillo T."/>
            <person name="Ochoa-Leyva A."/>
            <person name="Jose M.V."/>
            <person name="Sciutto E."/>
            <person name="Landa A."/>
            <person name="Jimenez L."/>
            <person name="Valdes V."/>
            <person name="Carrero J.C."/>
            <person name="Larralde C."/>
            <person name="Morales-Montor J."/>
            <person name="Limon-Lason J."/>
            <person name="Soberon X."/>
            <person name="Laclette J.P."/>
        </authorList>
    </citation>
    <scope>NUCLEOTIDE SEQUENCE [LARGE SCALE GENOMIC DNA]</scope>
</reference>
<keyword evidence="11 14" id="KW-0472">Membrane</keyword>
<proteinExistence type="inferred from homology"/>
<evidence type="ECO:0000256" key="12">
    <source>
        <dbReference type="ARBA" id="ARBA00044727"/>
    </source>
</evidence>
<dbReference type="Proteomes" id="UP000017246">
    <property type="component" value="Unassembled WGS sequence"/>
</dbReference>
<evidence type="ECO:0000256" key="2">
    <source>
        <dbReference type="ARBA" id="ARBA00004922"/>
    </source>
</evidence>
<feature type="transmembrane region" description="Helical" evidence="14">
    <location>
        <begin position="293"/>
        <end position="313"/>
    </location>
</feature>
<comment type="function">
    <text evidence="12">Dol-P-Glc:Glc(2)Man(9)GlcNAc(2)-PP-Dol alpha-1,2-glucosyltransferase that operates in the biosynthetic pathway of dolichol-linked oligosaccharides, the glycan precursors employed in protein asparagine (N)-glycosylation. The assembly of dolichol-linked oligosaccharides begins on the cytosolic side of the endoplasmic reticulum membrane and finishes in its lumen. The sequential addition of sugars to dolichol pyrophosphate produces dolichol-linked oligosaccharides containing fourteen sugars, including two GlcNAcs, nine mannoses and three glucoses. Once assembled, the oligosaccharide is transferred from the lipid to nascent proteins by oligosaccharyltransferases. In the lumen of the endoplasmic reticulum, adds the third and last glucose residue from dolichyl phosphate glucose (Dol-P-Glc) onto the lipid-linked oligosaccharide intermediate Glc(2)Man(9)GlcNAc(2)-PP-Dol to produce Glc(3)Man(9)GlcNAc(2)-PP-Dol.</text>
</comment>
<keyword evidence="6 14" id="KW-0328">Glycosyltransferase</keyword>
<feature type="transmembrane region" description="Helical" evidence="14">
    <location>
        <begin position="404"/>
        <end position="426"/>
    </location>
</feature>
<feature type="transmembrane region" description="Helical" evidence="14">
    <location>
        <begin position="124"/>
        <end position="149"/>
    </location>
</feature>
<organism evidence="15 16">
    <name type="scientific">Echinococcus multilocularis</name>
    <name type="common">Fox tapeworm</name>
    <dbReference type="NCBI Taxonomy" id="6211"/>
    <lineage>
        <taxon>Eukaryota</taxon>
        <taxon>Metazoa</taxon>
        <taxon>Spiralia</taxon>
        <taxon>Lophotrochozoa</taxon>
        <taxon>Platyhelminthes</taxon>
        <taxon>Cestoda</taxon>
        <taxon>Eucestoda</taxon>
        <taxon>Cyclophyllidea</taxon>
        <taxon>Taeniidae</taxon>
        <taxon>Echinococcus</taxon>
    </lineage>
</organism>
<sequence>MRSKYKVVGMVSGVFENVRLSFFGVGIVEFVTIKQSMLRRRKALLVALAYTLVLCGVVHYFVNPVQPTAYMDEVFHEEQTISYLHGEWQKWNPKITTPPGLYVLTTFLWKVLPFRACVENFRFLNCFIGGANFILLAELTQSILTALTISTLPVLFFTAILFYTDQLSLLALLLTLHAQRSTLSSLVLLFGCFACFVRQTNVVWLAFMIGQEAVQRLARTQSFARKTPLQWCIYLIKHPGHIVISCFKAALLDAPHHTATVVLFATFVIVFNQGDIVLGDRSAHKPTLHVPQIFYLFVFCALHTPTAFLRYLYTTLYVPRRLSLITLIWITLLLFLTVVAIDRFTVEHPYLLADNRHYTFYLWSRLFRRYKSFRYTLAPVYLICGDYVCRGLRGGSVSEFLTSLGYLVAIALVLVPAGLVEPRYFIAPYVVWRLTRPRIREERSYPVVEVAMNAFINAVTVHIFAFYPFRWLSQPFTWQRFMW</sequence>
<comment type="similarity">
    <text evidence="3 14">Belongs to the ALG10 glucosyltransferase family.</text>
</comment>
<comment type="pathway">
    <text evidence="2">Protein modification; protein glycosylation.</text>
</comment>
<dbReference type="GO" id="GO:0006488">
    <property type="term" value="P:dolichol-linked oligosaccharide biosynthetic process"/>
    <property type="evidence" value="ECO:0007669"/>
    <property type="project" value="UniProtKB-UniRule"/>
</dbReference>
<feature type="transmembrane region" description="Helical" evidence="14">
    <location>
        <begin position="447"/>
        <end position="469"/>
    </location>
</feature>
<dbReference type="PIRSF" id="PIRSF028810">
    <property type="entry name" value="Alpha1_2_glucosyltferase_Alg10"/>
    <property type="match status" value="1"/>
</dbReference>
<evidence type="ECO:0000256" key="14">
    <source>
        <dbReference type="PIRNR" id="PIRNR028810"/>
    </source>
</evidence>
<dbReference type="InterPro" id="IPR016900">
    <property type="entry name" value="Alg10"/>
</dbReference>
<keyword evidence="7 15" id="KW-0808">Transferase</keyword>
<dbReference type="Pfam" id="PF04922">
    <property type="entry name" value="DIE2_ALG10"/>
    <property type="match status" value="1"/>
</dbReference>
<comment type="catalytic activity">
    <reaction evidence="13">
        <text>an alpha-D-Glc-(1-&gt;3)-alpha-D-Glc-(1-&gt;3)-alpha-D-Man-(1-&gt;2)-alpha-D-Man-(1-&gt;2)-alpha-D-Man-(1-&gt;3)-[alpha-D-Man-(1-&gt;2)-alpha-D-Man-(1-&gt;3)-[alpha-D-Man-(1-&gt;2)-alpha-D-Man-(1-&gt;6)]-alpha-D-Man-(1-&gt;6)]-beta-D-Man-(1-&gt;4)-beta-D-GlcNAc-(1-&gt;4)-alpha-D-GlcNAc-diphospho-di-trans,poly-cis-dolichol + a di-trans,poly-cis-dolichyl beta-D-glucosyl phosphate = a alpha-D-Glc-(1-&gt;2)-alpha-D-Glc-(1-&gt;3)-alpha-D-Glc-(1-&gt;3)-alpha-D-Man-(1-&gt;2)-alpha-D-Man-(1-&gt;2)-alpha-D-Man-(1-&gt;3)-[alpha-D-Man-(1-&gt;2)-alpha-D-Man-(1-&gt;3)-[alpha-D-Man-(1-&gt;2)-alpha-D-Man-(1-&gt;6)]-alpha-D-Man-(1-&gt;6)]-beta-D-Man-(1-&gt;4)-beta-D-GlcNAc-(1-&gt;4)-alpha-D-GlcNAc-diphospho-di-trans,poly-cis-dolichol + a di-trans,poly-cis-dolichyl phosphate + H(+)</text>
        <dbReference type="Rhea" id="RHEA:29543"/>
        <dbReference type="Rhea" id="RHEA-COMP:19498"/>
        <dbReference type="Rhea" id="RHEA-COMP:19502"/>
        <dbReference type="Rhea" id="RHEA-COMP:19512"/>
        <dbReference type="Rhea" id="RHEA-COMP:19522"/>
        <dbReference type="ChEBI" id="CHEBI:15378"/>
        <dbReference type="ChEBI" id="CHEBI:57525"/>
        <dbReference type="ChEBI" id="CHEBI:57683"/>
        <dbReference type="ChEBI" id="CHEBI:132522"/>
        <dbReference type="ChEBI" id="CHEBI:132523"/>
        <dbReference type="EC" id="2.4.1.256"/>
    </reaction>
    <physiologicalReaction direction="left-to-right" evidence="13">
        <dbReference type="Rhea" id="RHEA:29544"/>
    </physiologicalReaction>
</comment>
<feature type="transmembrane region" description="Helical" evidence="14">
    <location>
        <begin position="95"/>
        <end position="112"/>
    </location>
</feature>
<evidence type="ECO:0000256" key="7">
    <source>
        <dbReference type="ARBA" id="ARBA00022679"/>
    </source>
</evidence>
<evidence type="ECO:0000256" key="3">
    <source>
        <dbReference type="ARBA" id="ARBA00010600"/>
    </source>
</evidence>
<feature type="transmembrane region" description="Helical" evidence="14">
    <location>
        <begin position="155"/>
        <end position="174"/>
    </location>
</feature>
<evidence type="ECO:0000256" key="6">
    <source>
        <dbReference type="ARBA" id="ARBA00022676"/>
    </source>
</evidence>
<reference evidence="15" key="2">
    <citation type="submission" date="2015-11" db="EMBL/GenBank/DDBJ databases">
        <authorList>
            <person name="Zhang Y."/>
            <person name="Guo Z."/>
        </authorList>
    </citation>
    <scope>NUCLEOTIDE SEQUENCE</scope>
</reference>
<feature type="transmembrane region" description="Helical" evidence="14">
    <location>
        <begin position="43"/>
        <end position="62"/>
    </location>
</feature>
<evidence type="ECO:0000256" key="8">
    <source>
        <dbReference type="ARBA" id="ARBA00022692"/>
    </source>
</evidence>
<name>A0A0S4MM64_ECHMU</name>
<evidence type="ECO:0000256" key="5">
    <source>
        <dbReference type="ARBA" id="ARBA00018512"/>
    </source>
</evidence>
<dbReference type="GO" id="GO:0005789">
    <property type="term" value="C:endoplasmic reticulum membrane"/>
    <property type="evidence" value="ECO:0007669"/>
    <property type="project" value="UniProtKB-SubCell"/>
</dbReference>
<dbReference type="OrthoDB" id="4769at2759"/>
<dbReference type="PANTHER" id="PTHR12989">
    <property type="entry name" value="ALPHA-1,2-GLUCOSYLTRANSFERASE ALG10"/>
    <property type="match status" value="1"/>
</dbReference>
<dbReference type="eggNOG" id="KOG2642">
    <property type="taxonomic scope" value="Eukaryota"/>
</dbReference>
<dbReference type="GO" id="GO:0106073">
    <property type="term" value="F:dolichyl pyrophosphate Glc2Man9GlcNAc2 alpha-1,2-glucosyltransferase activity"/>
    <property type="evidence" value="ECO:0007669"/>
    <property type="project" value="UniProtKB-UniRule"/>
</dbReference>
<accession>A0A0S4MM64</accession>
<evidence type="ECO:0000256" key="4">
    <source>
        <dbReference type="ARBA" id="ARBA00011967"/>
    </source>
</evidence>
<protein>
    <recommendedName>
        <fullName evidence="5 14">Dol-P-Glc:Glc(2)Man(9)GlcNAc(2)-PP-Dol alpha-1,2-glucosyltransferase</fullName>
        <ecNumber evidence="4 14">2.4.1.256</ecNumber>
    </recommendedName>
</protein>
<dbReference type="OMA" id="VWDSKIT"/>
<dbReference type="EMBL" id="LN902846">
    <property type="protein sequence ID" value="CUT99717.1"/>
    <property type="molecule type" value="Genomic_DNA"/>
</dbReference>
<keyword evidence="10 14" id="KW-1133">Transmembrane helix</keyword>
<dbReference type="STRING" id="6211.A0A0S4MM64"/>
<evidence type="ECO:0000313" key="16">
    <source>
        <dbReference type="Proteomes" id="UP000017246"/>
    </source>
</evidence>
<evidence type="ECO:0000313" key="15">
    <source>
        <dbReference type="EMBL" id="CUT99717.1"/>
    </source>
</evidence>
<dbReference type="EC" id="2.4.1.256" evidence="4 14"/>
<comment type="caution">
    <text evidence="14">Lacks conserved residue(s) required for the propagation of feature annotation.</text>
</comment>
<keyword evidence="9" id="KW-0256">Endoplasmic reticulum</keyword>
<dbReference type="AlphaFoldDB" id="A0A0S4MM64"/>